<evidence type="ECO:0000313" key="3">
    <source>
        <dbReference type="EMBL" id="MCS7484660.1"/>
    </source>
</evidence>
<feature type="compositionally biased region" description="Basic and acidic residues" evidence="2">
    <location>
        <begin position="202"/>
        <end position="211"/>
    </location>
</feature>
<proteinExistence type="predicted"/>
<comment type="caution">
    <text evidence="3">The sequence shown here is derived from an EMBL/GenBank/DDBJ whole genome shotgun (WGS) entry which is preliminary data.</text>
</comment>
<dbReference type="RefSeq" id="WP_259630106.1">
    <property type="nucleotide sequence ID" value="NZ_JANYMP010000051.1"/>
</dbReference>
<gene>
    <name evidence="3" type="ORF">NZH93_48200</name>
</gene>
<feature type="region of interest" description="Disordered" evidence="2">
    <location>
        <begin position="198"/>
        <end position="233"/>
    </location>
</feature>
<feature type="compositionally biased region" description="Pro residues" evidence="2">
    <location>
        <begin position="50"/>
        <end position="67"/>
    </location>
</feature>
<evidence type="ECO:0000256" key="1">
    <source>
        <dbReference type="SAM" id="Coils"/>
    </source>
</evidence>
<sequence length="258" mass="27528">MTWAPAEAASSTATAGVRIGRFFTRGFSHVRAPVHVTRKGVFALSETTTPPTPEPPAQPPSPAPPATESPALTAPVEGTGKATEPDYRALYEEVRAKLTRAEQTARDHKAKATKLDEIEAATKTDAEKAVERATAAEAQLVALRRTAVDAEIRAAATSWADPTDAPRYLDDRDRYLGADGAVDTTAITADLATVLAQRPHLARVDGPRRPAPDPSQGQRSGGPSGIGEQIREAEARGDWATAISLKNQRLVEQARTQR</sequence>
<evidence type="ECO:0008006" key="5">
    <source>
        <dbReference type="Google" id="ProtNLM"/>
    </source>
</evidence>
<accession>A0A9X2VXD3</accession>
<dbReference type="Proteomes" id="UP001141259">
    <property type="component" value="Unassembled WGS sequence"/>
</dbReference>
<evidence type="ECO:0000256" key="2">
    <source>
        <dbReference type="SAM" id="MobiDB-lite"/>
    </source>
</evidence>
<dbReference type="AlphaFoldDB" id="A0A9X2VXD3"/>
<evidence type="ECO:0000313" key="4">
    <source>
        <dbReference type="Proteomes" id="UP001141259"/>
    </source>
</evidence>
<name>A0A9X2VXD3_9PSEU</name>
<feature type="region of interest" description="Disordered" evidence="2">
    <location>
        <begin position="43"/>
        <end position="86"/>
    </location>
</feature>
<keyword evidence="1" id="KW-0175">Coiled coil</keyword>
<feature type="coiled-coil region" evidence="1">
    <location>
        <begin position="91"/>
        <end position="153"/>
    </location>
</feature>
<organism evidence="3 4">
    <name type="scientific">Umezawaea endophytica</name>
    <dbReference type="NCBI Taxonomy" id="1654476"/>
    <lineage>
        <taxon>Bacteria</taxon>
        <taxon>Bacillati</taxon>
        <taxon>Actinomycetota</taxon>
        <taxon>Actinomycetes</taxon>
        <taxon>Pseudonocardiales</taxon>
        <taxon>Pseudonocardiaceae</taxon>
        <taxon>Umezawaea</taxon>
    </lineage>
</organism>
<protein>
    <recommendedName>
        <fullName evidence="5">Minor structural protein GP20</fullName>
    </recommendedName>
</protein>
<reference evidence="3" key="1">
    <citation type="submission" date="2022-08" db="EMBL/GenBank/DDBJ databases">
        <authorList>
            <person name="Tistechok S."/>
            <person name="Samborskyy M."/>
            <person name="Roman I."/>
        </authorList>
    </citation>
    <scope>NUCLEOTIDE SEQUENCE</scope>
    <source>
        <strain evidence="3">DSM 103496</strain>
    </source>
</reference>
<dbReference type="EMBL" id="JANYMP010000051">
    <property type="protein sequence ID" value="MCS7484660.1"/>
    <property type="molecule type" value="Genomic_DNA"/>
</dbReference>
<keyword evidence="4" id="KW-1185">Reference proteome</keyword>